<evidence type="ECO:0000259" key="1">
    <source>
        <dbReference type="Pfam" id="PF21787"/>
    </source>
</evidence>
<gene>
    <name evidence="2" type="ORF">HPB48_020971</name>
</gene>
<dbReference type="InterPro" id="IPR048365">
    <property type="entry name" value="TNP-like_RNaseH_N"/>
</dbReference>
<evidence type="ECO:0000313" key="3">
    <source>
        <dbReference type="Proteomes" id="UP000821853"/>
    </source>
</evidence>
<reference evidence="2 3" key="1">
    <citation type="journal article" date="2020" name="Cell">
        <title>Large-Scale Comparative Analyses of Tick Genomes Elucidate Their Genetic Diversity and Vector Capacities.</title>
        <authorList>
            <consortium name="Tick Genome and Microbiome Consortium (TIGMIC)"/>
            <person name="Jia N."/>
            <person name="Wang J."/>
            <person name="Shi W."/>
            <person name="Du L."/>
            <person name="Sun Y."/>
            <person name="Zhan W."/>
            <person name="Jiang J.F."/>
            <person name="Wang Q."/>
            <person name="Zhang B."/>
            <person name="Ji P."/>
            <person name="Bell-Sakyi L."/>
            <person name="Cui X.M."/>
            <person name="Yuan T.T."/>
            <person name="Jiang B.G."/>
            <person name="Yang W.F."/>
            <person name="Lam T.T."/>
            <person name="Chang Q.C."/>
            <person name="Ding S.J."/>
            <person name="Wang X.J."/>
            <person name="Zhu J.G."/>
            <person name="Ruan X.D."/>
            <person name="Zhao L."/>
            <person name="Wei J.T."/>
            <person name="Ye R.Z."/>
            <person name="Que T.C."/>
            <person name="Du C.H."/>
            <person name="Zhou Y.H."/>
            <person name="Cheng J.X."/>
            <person name="Dai P.F."/>
            <person name="Guo W.B."/>
            <person name="Han X.H."/>
            <person name="Huang E.J."/>
            <person name="Li L.F."/>
            <person name="Wei W."/>
            <person name="Gao Y.C."/>
            <person name="Liu J.Z."/>
            <person name="Shao H.Z."/>
            <person name="Wang X."/>
            <person name="Wang C.C."/>
            <person name="Yang T.C."/>
            <person name="Huo Q.B."/>
            <person name="Li W."/>
            <person name="Chen H.Y."/>
            <person name="Chen S.E."/>
            <person name="Zhou L.G."/>
            <person name="Ni X.B."/>
            <person name="Tian J.H."/>
            <person name="Sheng Y."/>
            <person name="Liu T."/>
            <person name="Pan Y.S."/>
            <person name="Xia L.Y."/>
            <person name="Li J."/>
            <person name="Zhao F."/>
            <person name="Cao W.C."/>
        </authorList>
    </citation>
    <scope>NUCLEOTIDE SEQUENCE [LARGE SCALE GENOMIC DNA]</scope>
    <source>
        <strain evidence="2">HaeL-2018</strain>
    </source>
</reference>
<protein>
    <recommendedName>
        <fullName evidence="1">Transposable element P transposase-like RNase H domain-containing protein</fullName>
    </recommendedName>
</protein>
<accession>A0A9J6FB40</accession>
<organism evidence="2 3">
    <name type="scientific">Haemaphysalis longicornis</name>
    <name type="common">Bush tick</name>
    <dbReference type="NCBI Taxonomy" id="44386"/>
    <lineage>
        <taxon>Eukaryota</taxon>
        <taxon>Metazoa</taxon>
        <taxon>Ecdysozoa</taxon>
        <taxon>Arthropoda</taxon>
        <taxon>Chelicerata</taxon>
        <taxon>Arachnida</taxon>
        <taxon>Acari</taxon>
        <taxon>Parasitiformes</taxon>
        <taxon>Ixodida</taxon>
        <taxon>Ixodoidea</taxon>
        <taxon>Ixodidae</taxon>
        <taxon>Haemaphysalinae</taxon>
        <taxon>Haemaphysalis</taxon>
    </lineage>
</organism>
<dbReference type="VEuPathDB" id="VectorBase:HLOH_047845"/>
<dbReference type="AlphaFoldDB" id="A0A9J6FB40"/>
<proteinExistence type="predicted"/>
<name>A0A9J6FB40_HAELO</name>
<evidence type="ECO:0000313" key="2">
    <source>
        <dbReference type="EMBL" id="KAH9360173.1"/>
    </source>
</evidence>
<sequence length="195" mass="21466">MSCDLQHLIPTSESGALANSLLCFLLCGLHERFEIPVAYFFTKGCTGEQLAACIRHVVCKTQDVGLDVVRIITDNHKVNVVATSILCDGEARIQAPHPAGSSQPLLPLARAIVKDIRLQFLAKDLGGDQEVSSKYLERLYKMLRWSTKPVRLLTCKHLYPSNIERMGVRSAVQLLCGAVAAVLSYLRTQQAPHAI</sequence>
<dbReference type="Proteomes" id="UP000821853">
    <property type="component" value="Chromosome 1"/>
</dbReference>
<dbReference type="Pfam" id="PF21787">
    <property type="entry name" value="TNP-like_RNaseH_N"/>
    <property type="match status" value="1"/>
</dbReference>
<feature type="domain" description="Transposable element P transposase-like RNase H" evidence="1">
    <location>
        <begin position="9"/>
        <end position="84"/>
    </location>
</feature>
<dbReference type="EMBL" id="JABSTR010000001">
    <property type="protein sequence ID" value="KAH9360173.1"/>
    <property type="molecule type" value="Genomic_DNA"/>
</dbReference>
<keyword evidence="3" id="KW-1185">Reference proteome</keyword>
<comment type="caution">
    <text evidence="2">The sequence shown here is derived from an EMBL/GenBank/DDBJ whole genome shotgun (WGS) entry which is preliminary data.</text>
</comment>
<dbReference type="OrthoDB" id="7312725at2759"/>
<dbReference type="OMA" id="LEREMFW"/>